<dbReference type="InterPro" id="IPR005174">
    <property type="entry name" value="KIB1-4_b-propeller"/>
</dbReference>
<dbReference type="PANTHER" id="PTHR44259:SF114">
    <property type="entry name" value="OS06G0707300 PROTEIN"/>
    <property type="match status" value="1"/>
</dbReference>
<dbReference type="Proteomes" id="UP001459277">
    <property type="component" value="Unassembled WGS sequence"/>
</dbReference>
<proteinExistence type="predicted"/>
<accession>A0AAW2D9B3</accession>
<dbReference type="PANTHER" id="PTHR44259">
    <property type="entry name" value="OS07G0183000 PROTEIN-RELATED"/>
    <property type="match status" value="1"/>
</dbReference>
<keyword evidence="3" id="KW-1185">Reference proteome</keyword>
<dbReference type="EMBL" id="JAZDWU010000003">
    <property type="protein sequence ID" value="KAL0006941.1"/>
    <property type="molecule type" value="Genomic_DNA"/>
</dbReference>
<dbReference type="InterPro" id="IPR050942">
    <property type="entry name" value="F-box_BR-signaling"/>
</dbReference>
<feature type="domain" description="KIB1-4 beta-propeller" evidence="1">
    <location>
        <begin position="174"/>
        <end position="500"/>
    </location>
</feature>
<comment type="caution">
    <text evidence="2">The sequence shown here is derived from an EMBL/GenBank/DDBJ whole genome shotgun (WGS) entry which is preliminary data.</text>
</comment>
<protein>
    <recommendedName>
        <fullName evidence="1">KIB1-4 beta-propeller domain-containing protein</fullName>
    </recommendedName>
</protein>
<dbReference type="Pfam" id="PF03478">
    <property type="entry name" value="Beta-prop_KIB1-4"/>
    <property type="match status" value="1"/>
</dbReference>
<evidence type="ECO:0000259" key="1">
    <source>
        <dbReference type="Pfam" id="PF03478"/>
    </source>
</evidence>
<sequence>MNMDLVLSPEFRGSNPQDAILVASNRDMRLEILLAIWLSGNGTEGGNLQGFMCFERSDHNFIPAYWPKFTGKAEKKGTVQTSKTGHGSQNRTVRPRFARSHTINIMSSEWANLPDLILSEIACCISVYDDFVIFGAVCKAWQRVYSMKKPPLSPRCPWLLLAEEKEQKNHTRVFFNVFDNKVYNFKLPELAGRKCIGTSFGWLLSVGIDFQMNLFHPLSKHQLSLPPHPYVWERYRNFELFPLDYGDIFLYKCVLSRNPWISGTHEYDRDCIIMVIYTNFKTLAFTRPGYKAWIDIKCDSRCFYDITLYKGKFYAVNNHGNVFVCHIDGDIVFIECITFCKEPEDYIQKYLVESSGDLLLVSRIREGPLEADEFINDDFEDDIEDVNIHEDESEEEQEQDQEQVREVGQEIIYEIPYVTTGFKILKLESSSEVKSKNEYNWVNVDSLGDQALFVGDNSSMSLSASSFNGCKANCIYFTDDNVDCYPNCLNGGGYDMGVFSVEDETIKQHYKGKSLSSFAPPVWYI</sequence>
<evidence type="ECO:0000313" key="3">
    <source>
        <dbReference type="Proteomes" id="UP001459277"/>
    </source>
</evidence>
<dbReference type="AlphaFoldDB" id="A0AAW2D9B3"/>
<gene>
    <name evidence="2" type="ORF">SO802_008443</name>
</gene>
<reference evidence="2 3" key="1">
    <citation type="submission" date="2024-01" db="EMBL/GenBank/DDBJ databases">
        <title>A telomere-to-telomere, gap-free genome of sweet tea (Lithocarpus litseifolius).</title>
        <authorList>
            <person name="Zhou J."/>
        </authorList>
    </citation>
    <scope>NUCLEOTIDE SEQUENCE [LARGE SCALE GENOMIC DNA]</scope>
    <source>
        <strain evidence="2">Zhou-2022a</strain>
        <tissue evidence="2">Leaf</tissue>
    </source>
</reference>
<evidence type="ECO:0000313" key="2">
    <source>
        <dbReference type="EMBL" id="KAL0006941.1"/>
    </source>
</evidence>
<name>A0AAW2D9B3_9ROSI</name>
<organism evidence="2 3">
    <name type="scientific">Lithocarpus litseifolius</name>
    <dbReference type="NCBI Taxonomy" id="425828"/>
    <lineage>
        <taxon>Eukaryota</taxon>
        <taxon>Viridiplantae</taxon>
        <taxon>Streptophyta</taxon>
        <taxon>Embryophyta</taxon>
        <taxon>Tracheophyta</taxon>
        <taxon>Spermatophyta</taxon>
        <taxon>Magnoliopsida</taxon>
        <taxon>eudicotyledons</taxon>
        <taxon>Gunneridae</taxon>
        <taxon>Pentapetalae</taxon>
        <taxon>rosids</taxon>
        <taxon>fabids</taxon>
        <taxon>Fagales</taxon>
        <taxon>Fagaceae</taxon>
        <taxon>Lithocarpus</taxon>
    </lineage>
</organism>